<organism evidence="2 3">
    <name type="scientific">Oikopleura dioica</name>
    <name type="common">Tunicate</name>
    <dbReference type="NCBI Taxonomy" id="34765"/>
    <lineage>
        <taxon>Eukaryota</taxon>
        <taxon>Metazoa</taxon>
        <taxon>Chordata</taxon>
        <taxon>Tunicata</taxon>
        <taxon>Appendicularia</taxon>
        <taxon>Copelata</taxon>
        <taxon>Oikopleuridae</taxon>
        <taxon>Oikopleura</taxon>
    </lineage>
</organism>
<name>E4X0W5_OIKDI</name>
<proteinExistence type="predicted"/>
<dbReference type="EMBL" id="FN653020">
    <property type="protein sequence ID" value="CBY23000.1"/>
    <property type="molecule type" value="Genomic_DNA"/>
</dbReference>
<evidence type="ECO:0000256" key="1">
    <source>
        <dbReference type="SAM" id="Coils"/>
    </source>
</evidence>
<dbReference type="InParanoid" id="E4X0W5"/>
<accession>E4X0W5</accession>
<reference evidence="2 3" key="1">
    <citation type="journal article" date="2010" name="Science">
        <title>Plasticity of animal genome architecture unmasked by rapid evolution of a pelagic tunicate.</title>
        <authorList>
            <person name="Denoeud F."/>
            <person name="Henriet S."/>
            <person name="Mungpakdee S."/>
            <person name="Aury J.M."/>
            <person name="Da Silva C."/>
            <person name="Brinkmann H."/>
            <person name="Mikhaleva J."/>
            <person name="Olsen L.C."/>
            <person name="Jubin C."/>
            <person name="Canestro C."/>
            <person name="Bouquet J.M."/>
            <person name="Danks G."/>
            <person name="Poulain J."/>
            <person name="Campsteijn C."/>
            <person name="Adamski M."/>
            <person name="Cross I."/>
            <person name="Yadetie F."/>
            <person name="Muffato M."/>
            <person name="Louis A."/>
            <person name="Butcher S."/>
            <person name="Tsagkogeorga G."/>
            <person name="Konrad A."/>
            <person name="Singh S."/>
            <person name="Jensen M.F."/>
            <person name="Cong E.H."/>
            <person name="Eikeseth-Otteraa H."/>
            <person name="Noel B."/>
            <person name="Anthouard V."/>
            <person name="Porcel B.M."/>
            <person name="Kachouri-Lafond R."/>
            <person name="Nishino A."/>
            <person name="Ugolini M."/>
            <person name="Chourrout P."/>
            <person name="Nishida H."/>
            <person name="Aasland R."/>
            <person name="Huzurbazar S."/>
            <person name="Westhof E."/>
            <person name="Delsuc F."/>
            <person name="Lehrach H."/>
            <person name="Reinhardt R."/>
            <person name="Weissenbach J."/>
            <person name="Roy S.W."/>
            <person name="Artiguenave F."/>
            <person name="Postlethwait J.H."/>
            <person name="Manak J.R."/>
            <person name="Thompson E.M."/>
            <person name="Jaillon O."/>
            <person name="Du Pasquier L."/>
            <person name="Boudinot P."/>
            <person name="Liberles D.A."/>
            <person name="Volff J.N."/>
            <person name="Philippe H."/>
            <person name="Lenhard B."/>
            <person name="Roest Crollius H."/>
            <person name="Wincker P."/>
            <person name="Chourrout D."/>
        </authorList>
    </citation>
    <scope>NUCLEOTIDE SEQUENCE [LARGE SCALE GENOMIC DNA]</scope>
</reference>
<dbReference type="OrthoDB" id="10161414at2759"/>
<sequence length="204" mass="22902">MSYDARIKQEALEKIEKTNDVEENDEKEMMSKIQMTRAMLVLALAEKSQKYFRTLRMYFVGRFDLNKLNNEVSSILDEKSLALHQTFLALLNGDKDVKASKLNDANSKDFALVRGCKMARKSTINEPQVSKAWEPPAGNTLAQAILVGSFAEGLEGVDVKALKAIESGLQIYMTRLLSDDLNDGITRDPRLPNIELYATTLPEI</sequence>
<protein>
    <submittedName>
        <fullName evidence="2">Uncharacterized protein</fullName>
    </submittedName>
</protein>
<evidence type="ECO:0000313" key="2">
    <source>
        <dbReference type="EMBL" id="CBY23000.1"/>
    </source>
</evidence>
<keyword evidence="3" id="KW-1185">Reference proteome</keyword>
<dbReference type="Proteomes" id="UP000001307">
    <property type="component" value="Unassembled WGS sequence"/>
</dbReference>
<dbReference type="AlphaFoldDB" id="E4X0W5"/>
<keyword evidence="1" id="KW-0175">Coiled coil</keyword>
<feature type="coiled-coil region" evidence="1">
    <location>
        <begin position="5"/>
        <end position="32"/>
    </location>
</feature>
<evidence type="ECO:0000313" key="3">
    <source>
        <dbReference type="Proteomes" id="UP000001307"/>
    </source>
</evidence>
<gene>
    <name evidence="2" type="ORF">GSOID_T00014923001</name>
</gene>